<keyword evidence="10" id="KW-0067">ATP-binding</keyword>
<dbReference type="InterPro" id="IPR004589">
    <property type="entry name" value="DNA_helicase_ATP-dep_RecQ"/>
</dbReference>
<dbReference type="GO" id="GO:0046872">
    <property type="term" value="F:metal ion binding"/>
    <property type="evidence" value="ECO:0007669"/>
    <property type="project" value="UniProtKB-KW"/>
</dbReference>
<dbReference type="SUPFAM" id="SSF52540">
    <property type="entry name" value="P-loop containing nucleoside triphosphate hydrolases"/>
    <property type="match status" value="2"/>
</dbReference>
<dbReference type="InterPro" id="IPR011545">
    <property type="entry name" value="DEAD/DEAH_box_helicase_dom"/>
</dbReference>
<keyword evidence="12" id="KW-0233">DNA recombination</keyword>
<evidence type="ECO:0000256" key="10">
    <source>
        <dbReference type="ARBA" id="ARBA00022840"/>
    </source>
</evidence>
<dbReference type="GO" id="GO:0009432">
    <property type="term" value="P:SOS response"/>
    <property type="evidence" value="ECO:0007669"/>
    <property type="project" value="UniProtKB-UniRule"/>
</dbReference>
<accession>A0A2W4WA31</accession>
<dbReference type="Gene3D" id="1.10.10.1390">
    <property type="entry name" value="ATP-dependent DNA helicase RecQ"/>
    <property type="match status" value="1"/>
</dbReference>
<dbReference type="NCBIfam" id="TIGR00614">
    <property type="entry name" value="recQ_fam"/>
    <property type="match status" value="1"/>
</dbReference>
<evidence type="ECO:0000256" key="12">
    <source>
        <dbReference type="ARBA" id="ARBA00023172"/>
    </source>
</evidence>
<dbReference type="GO" id="GO:0006310">
    <property type="term" value="P:DNA recombination"/>
    <property type="evidence" value="ECO:0007669"/>
    <property type="project" value="UniProtKB-UniRule"/>
</dbReference>
<reference evidence="20 21" key="2">
    <citation type="submission" date="2018-06" db="EMBL/GenBank/DDBJ databases">
        <title>Metagenomic assembly of (sub)arctic Cyanobacteria and their associated microbiome from non-axenic cultures.</title>
        <authorList>
            <person name="Baurain D."/>
        </authorList>
    </citation>
    <scope>NUCLEOTIDE SEQUENCE [LARGE SCALE GENOMIC DNA]</scope>
    <source>
        <strain evidence="20">ULC041bin1</strain>
    </source>
</reference>
<dbReference type="SMART" id="SM00956">
    <property type="entry name" value="RQC"/>
    <property type="match status" value="1"/>
</dbReference>
<dbReference type="Pfam" id="PF00271">
    <property type="entry name" value="Helicase_C"/>
    <property type="match status" value="1"/>
</dbReference>
<evidence type="ECO:0000256" key="15">
    <source>
        <dbReference type="ARBA" id="ARBA00034617"/>
    </source>
</evidence>
<keyword evidence="7" id="KW-0378">Hydrolase</keyword>
<dbReference type="GO" id="GO:0030894">
    <property type="term" value="C:replisome"/>
    <property type="evidence" value="ECO:0007669"/>
    <property type="project" value="TreeGrafter"/>
</dbReference>
<dbReference type="InterPro" id="IPR029491">
    <property type="entry name" value="Helicase_HTH"/>
</dbReference>
<dbReference type="InterPro" id="IPR018982">
    <property type="entry name" value="RQC_domain"/>
</dbReference>
<sequence>MTGVASPTAAFPSLEAALKHHFGYDQFRPGQRPVIEAVLKNQDALVIMPTGGGKSLCYQLPGLLKLGVMVVVSPLIALMQDQVDSLTDNGVAATCLNSSLDYGTIRQREADLLAGKIRLLYVSPERLMSPGFFGLLGQLIKTVGVSGFAIDEAHCVSEWGHDFRPEYRQLSVLRERFPQIGVMGLTATATERVRVDIAQQLRLRDPLVQVSSFNRPNLFYEVRPKGRDGYQEMRRQVKHHEGSGIIYCLSRKRVDELAQRLTEDGESVLPYHAGLSADTRRENQTRFIRDDVRLMVATVAFGMGINKPDVRFVIHYDIPRNIEGYYQESGRAGRDGEPAHCTLYLAYGDVATGEYLISQKPDEAEQRIARQQLRQMVDYAETTVCRRRVQLSYFGETLGETLGEALDGLCHQCDNCTNPSPVEDWTVEAQKFLSCVARCQERFGMAHIIDVLRGSKKQKVMDLRHDQLSTHGIGNDRSVDEWRLLGRSLLHQRLVDETADGYPVLKLNAASWQVLLKQIPVEVAVPKDFAPGPAEASTIEDTAEVAQLLTVLKALRKKLADQQSVPPYVVFPESALRQMAQTRPQTLDAFGQVSGVGSRKLAQYGEVFTAAIRQFCADYGLESDPGAAARRARPAKERRQTVGDTHRQTLELHRQGLSIDEIADQRGLKATTIASHLEQLIRQGEPVAVDQLVSSDRTRAIVDVLVAMEDGSLAEMRDRLGPTFSYEDIRLVRAAWQMEQSP</sequence>
<dbReference type="PANTHER" id="PTHR13710">
    <property type="entry name" value="DNA HELICASE RECQ FAMILY MEMBER"/>
    <property type="match status" value="1"/>
</dbReference>
<dbReference type="PROSITE" id="PS51192">
    <property type="entry name" value="HELICASE_ATP_BIND_1"/>
    <property type="match status" value="1"/>
</dbReference>
<comment type="cofactor">
    <cofactor evidence="2">
        <name>Zn(2+)</name>
        <dbReference type="ChEBI" id="CHEBI:29105"/>
    </cofactor>
</comment>
<keyword evidence="9" id="KW-0862">Zinc</keyword>
<evidence type="ECO:0000256" key="2">
    <source>
        <dbReference type="ARBA" id="ARBA00001947"/>
    </source>
</evidence>
<reference evidence="21" key="1">
    <citation type="submission" date="2018-04" db="EMBL/GenBank/DDBJ databases">
        <authorList>
            <person name="Cornet L."/>
        </authorList>
    </citation>
    <scope>NUCLEOTIDE SEQUENCE [LARGE SCALE GENOMIC DNA]</scope>
</reference>
<proteinExistence type="inferred from homology"/>
<dbReference type="PROSITE" id="PS50967">
    <property type="entry name" value="HRDC"/>
    <property type="match status" value="1"/>
</dbReference>
<dbReference type="InterPro" id="IPR006293">
    <property type="entry name" value="DNA_helicase_ATP-dep_RecQ_bac"/>
</dbReference>
<dbReference type="Proteomes" id="UP000249081">
    <property type="component" value="Unassembled WGS sequence"/>
</dbReference>
<dbReference type="FunFam" id="3.40.50.300:FF:000296">
    <property type="entry name" value="ATP-dependent DNA helicase RecQ"/>
    <property type="match status" value="1"/>
</dbReference>
<dbReference type="PANTHER" id="PTHR13710:SF105">
    <property type="entry name" value="ATP-DEPENDENT DNA HELICASE Q1"/>
    <property type="match status" value="1"/>
</dbReference>
<evidence type="ECO:0000259" key="18">
    <source>
        <dbReference type="PROSITE" id="PS51192"/>
    </source>
</evidence>
<dbReference type="SMART" id="SM00487">
    <property type="entry name" value="DEXDc"/>
    <property type="match status" value="1"/>
</dbReference>
<evidence type="ECO:0000256" key="11">
    <source>
        <dbReference type="ARBA" id="ARBA00023125"/>
    </source>
</evidence>
<keyword evidence="8 20" id="KW-0347">Helicase</keyword>
<dbReference type="Pfam" id="PF14493">
    <property type="entry name" value="HTH_40"/>
    <property type="match status" value="1"/>
</dbReference>
<dbReference type="InterPro" id="IPR001650">
    <property type="entry name" value="Helicase_C-like"/>
</dbReference>
<dbReference type="CDD" id="cd18794">
    <property type="entry name" value="SF2_C_RecQ"/>
    <property type="match status" value="1"/>
</dbReference>
<dbReference type="Gene3D" id="3.40.50.300">
    <property type="entry name" value="P-loop containing nucleotide triphosphate hydrolases"/>
    <property type="match status" value="2"/>
</dbReference>
<keyword evidence="14" id="KW-0413">Isomerase</keyword>
<keyword evidence="13" id="KW-0234">DNA repair</keyword>
<dbReference type="InterPro" id="IPR027417">
    <property type="entry name" value="P-loop_NTPase"/>
</dbReference>
<feature type="domain" description="Helicase C-terminal" evidence="19">
    <location>
        <begin position="225"/>
        <end position="381"/>
    </location>
</feature>
<organism evidence="20 21">
    <name type="scientific">Shackletoniella antarctica</name>
    <dbReference type="NCBI Taxonomy" id="268115"/>
    <lineage>
        <taxon>Bacteria</taxon>
        <taxon>Bacillati</taxon>
        <taxon>Cyanobacteriota</taxon>
        <taxon>Cyanophyceae</taxon>
        <taxon>Oculatellales</taxon>
        <taxon>Oculatellaceae</taxon>
        <taxon>Shackletoniella</taxon>
    </lineage>
</organism>
<keyword evidence="4" id="KW-0479">Metal-binding</keyword>
<dbReference type="SMART" id="SM00341">
    <property type="entry name" value="HRDC"/>
    <property type="match status" value="1"/>
</dbReference>
<dbReference type="InterPro" id="IPR044876">
    <property type="entry name" value="HRDC_dom_sf"/>
</dbReference>
<protein>
    <recommendedName>
        <fullName evidence="16">DNA helicase RecQ</fullName>
        <ecNumber evidence="16">5.6.2.4</ecNumber>
    </recommendedName>
</protein>
<dbReference type="EMBL" id="QBMN01000066">
    <property type="protein sequence ID" value="PZO41300.1"/>
    <property type="molecule type" value="Genomic_DNA"/>
</dbReference>
<dbReference type="GO" id="GO:0043590">
    <property type="term" value="C:bacterial nucleoid"/>
    <property type="evidence" value="ECO:0007669"/>
    <property type="project" value="TreeGrafter"/>
</dbReference>
<dbReference type="Pfam" id="PF09382">
    <property type="entry name" value="RQC"/>
    <property type="match status" value="1"/>
</dbReference>
<dbReference type="Gene3D" id="1.10.10.10">
    <property type="entry name" value="Winged helix-like DNA-binding domain superfamily/Winged helix DNA-binding domain"/>
    <property type="match status" value="1"/>
</dbReference>
<gene>
    <name evidence="20" type="primary">recQ</name>
    <name evidence="20" type="ORF">DCF17_10925</name>
</gene>
<dbReference type="GO" id="GO:0006260">
    <property type="term" value="P:DNA replication"/>
    <property type="evidence" value="ECO:0007669"/>
    <property type="project" value="InterPro"/>
</dbReference>
<dbReference type="Pfam" id="PF00570">
    <property type="entry name" value="HRDC"/>
    <property type="match status" value="1"/>
</dbReference>
<dbReference type="SMART" id="SM00490">
    <property type="entry name" value="HELICc"/>
    <property type="match status" value="1"/>
</dbReference>
<dbReference type="GO" id="GO:0006281">
    <property type="term" value="P:DNA repair"/>
    <property type="evidence" value="ECO:0007669"/>
    <property type="project" value="UniProtKB-KW"/>
</dbReference>
<comment type="cofactor">
    <cofactor evidence="1">
        <name>Mg(2+)</name>
        <dbReference type="ChEBI" id="CHEBI:18420"/>
    </cofactor>
</comment>
<dbReference type="Pfam" id="PF00270">
    <property type="entry name" value="DEAD"/>
    <property type="match status" value="1"/>
</dbReference>
<feature type="domain" description="HRDC" evidence="17">
    <location>
        <begin position="542"/>
        <end position="622"/>
    </location>
</feature>
<dbReference type="PROSITE" id="PS51194">
    <property type="entry name" value="HELICASE_CTER"/>
    <property type="match status" value="1"/>
</dbReference>
<evidence type="ECO:0000259" key="17">
    <source>
        <dbReference type="PROSITE" id="PS50967"/>
    </source>
</evidence>
<dbReference type="GO" id="GO:0003677">
    <property type="term" value="F:DNA binding"/>
    <property type="evidence" value="ECO:0007669"/>
    <property type="project" value="UniProtKB-KW"/>
</dbReference>
<dbReference type="InterPro" id="IPR002121">
    <property type="entry name" value="HRDC_dom"/>
</dbReference>
<evidence type="ECO:0000313" key="20">
    <source>
        <dbReference type="EMBL" id="PZO41300.1"/>
    </source>
</evidence>
<evidence type="ECO:0000256" key="14">
    <source>
        <dbReference type="ARBA" id="ARBA00023235"/>
    </source>
</evidence>
<dbReference type="Gene3D" id="1.10.150.80">
    <property type="entry name" value="HRDC domain"/>
    <property type="match status" value="1"/>
</dbReference>
<dbReference type="FunFam" id="3.40.50.300:FF:000156">
    <property type="entry name" value="ATP-dependent DNA helicase recQ"/>
    <property type="match status" value="1"/>
</dbReference>
<evidence type="ECO:0000256" key="1">
    <source>
        <dbReference type="ARBA" id="ARBA00001946"/>
    </source>
</evidence>
<dbReference type="InterPro" id="IPR032284">
    <property type="entry name" value="RecQ_Zn-bd"/>
</dbReference>
<evidence type="ECO:0000256" key="5">
    <source>
        <dbReference type="ARBA" id="ARBA00022741"/>
    </source>
</evidence>
<keyword evidence="11" id="KW-0238">DNA-binding</keyword>
<dbReference type="SUPFAM" id="SSF47819">
    <property type="entry name" value="HRDC-like"/>
    <property type="match status" value="1"/>
</dbReference>
<dbReference type="GO" id="GO:0005524">
    <property type="term" value="F:ATP binding"/>
    <property type="evidence" value="ECO:0007669"/>
    <property type="project" value="UniProtKB-KW"/>
</dbReference>
<dbReference type="GO" id="GO:0016787">
    <property type="term" value="F:hydrolase activity"/>
    <property type="evidence" value="ECO:0007669"/>
    <property type="project" value="UniProtKB-KW"/>
</dbReference>
<feature type="domain" description="Helicase ATP-binding" evidence="18">
    <location>
        <begin position="35"/>
        <end position="207"/>
    </location>
</feature>
<evidence type="ECO:0000259" key="19">
    <source>
        <dbReference type="PROSITE" id="PS51194"/>
    </source>
</evidence>
<keyword evidence="6" id="KW-0227">DNA damage</keyword>
<evidence type="ECO:0000256" key="6">
    <source>
        <dbReference type="ARBA" id="ARBA00022763"/>
    </source>
</evidence>
<dbReference type="GO" id="GO:0005737">
    <property type="term" value="C:cytoplasm"/>
    <property type="evidence" value="ECO:0007669"/>
    <property type="project" value="TreeGrafter"/>
</dbReference>
<evidence type="ECO:0000256" key="16">
    <source>
        <dbReference type="NCBIfam" id="TIGR01389"/>
    </source>
</evidence>
<dbReference type="EC" id="5.6.2.4" evidence="16"/>
<evidence type="ECO:0000256" key="13">
    <source>
        <dbReference type="ARBA" id="ARBA00023204"/>
    </source>
</evidence>
<evidence type="ECO:0000313" key="21">
    <source>
        <dbReference type="Proteomes" id="UP000249081"/>
    </source>
</evidence>
<evidence type="ECO:0000256" key="3">
    <source>
        <dbReference type="ARBA" id="ARBA00005446"/>
    </source>
</evidence>
<evidence type="ECO:0000256" key="8">
    <source>
        <dbReference type="ARBA" id="ARBA00022806"/>
    </source>
</evidence>
<dbReference type="Pfam" id="PF16124">
    <property type="entry name" value="RecQ_Zn_bind"/>
    <property type="match status" value="1"/>
</dbReference>
<comment type="similarity">
    <text evidence="3">Belongs to the helicase family. RecQ subfamily.</text>
</comment>
<comment type="catalytic activity">
    <reaction evidence="15">
        <text>Couples ATP hydrolysis with the unwinding of duplex DNA by translocating in the 3'-5' direction.</text>
        <dbReference type="EC" id="5.6.2.4"/>
    </reaction>
</comment>
<dbReference type="InterPro" id="IPR014001">
    <property type="entry name" value="Helicase_ATP-bd"/>
</dbReference>
<dbReference type="AlphaFoldDB" id="A0A2W4WA31"/>
<dbReference type="CDD" id="cd17920">
    <property type="entry name" value="DEXHc_RecQ"/>
    <property type="match status" value="1"/>
</dbReference>
<dbReference type="InterPro" id="IPR036388">
    <property type="entry name" value="WH-like_DNA-bd_sf"/>
</dbReference>
<dbReference type="GO" id="GO:0043138">
    <property type="term" value="F:3'-5' DNA helicase activity"/>
    <property type="evidence" value="ECO:0007669"/>
    <property type="project" value="UniProtKB-EC"/>
</dbReference>
<dbReference type="NCBIfam" id="TIGR01389">
    <property type="entry name" value="recQ"/>
    <property type="match status" value="1"/>
</dbReference>
<name>A0A2W4WA31_9CYAN</name>
<dbReference type="InterPro" id="IPR010997">
    <property type="entry name" value="HRDC-like_sf"/>
</dbReference>
<keyword evidence="5" id="KW-0547">Nucleotide-binding</keyword>
<evidence type="ECO:0000256" key="4">
    <source>
        <dbReference type="ARBA" id="ARBA00022723"/>
    </source>
</evidence>
<evidence type="ECO:0000256" key="7">
    <source>
        <dbReference type="ARBA" id="ARBA00022801"/>
    </source>
</evidence>
<dbReference type="GO" id="GO:0009378">
    <property type="term" value="F:four-way junction helicase activity"/>
    <property type="evidence" value="ECO:0007669"/>
    <property type="project" value="TreeGrafter"/>
</dbReference>
<evidence type="ECO:0000256" key="9">
    <source>
        <dbReference type="ARBA" id="ARBA00022833"/>
    </source>
</evidence>
<comment type="caution">
    <text evidence="20">The sequence shown here is derived from an EMBL/GenBank/DDBJ whole genome shotgun (WGS) entry which is preliminary data.</text>
</comment>